<dbReference type="GO" id="GO:0000070">
    <property type="term" value="P:mitotic sister chromatid segregation"/>
    <property type="evidence" value="ECO:0007669"/>
    <property type="project" value="TreeGrafter"/>
</dbReference>
<feature type="compositionally biased region" description="Low complexity" evidence="11">
    <location>
        <begin position="1"/>
        <end position="11"/>
    </location>
</feature>
<keyword evidence="6" id="KW-0995">Kinetochore</keyword>
<feature type="compositionally biased region" description="Low complexity" evidence="11">
    <location>
        <begin position="387"/>
        <end position="398"/>
    </location>
</feature>
<dbReference type="GO" id="GO:0051382">
    <property type="term" value="P:kinetochore assembly"/>
    <property type="evidence" value="ECO:0007669"/>
    <property type="project" value="TreeGrafter"/>
</dbReference>
<evidence type="ECO:0000256" key="6">
    <source>
        <dbReference type="ARBA" id="ARBA00022838"/>
    </source>
</evidence>
<evidence type="ECO:0000256" key="4">
    <source>
        <dbReference type="ARBA" id="ARBA00022618"/>
    </source>
</evidence>
<keyword evidence="9" id="KW-0137">Centromere</keyword>
<keyword evidence="4" id="KW-0132">Cell division</keyword>
<feature type="compositionally biased region" description="Polar residues" evidence="11">
    <location>
        <begin position="24"/>
        <end position="35"/>
    </location>
</feature>
<dbReference type="Pfam" id="PF05859">
    <property type="entry name" value="Mis12"/>
    <property type="match status" value="1"/>
</dbReference>
<evidence type="ECO:0000256" key="8">
    <source>
        <dbReference type="ARBA" id="ARBA00023306"/>
    </source>
</evidence>
<organism evidence="12 13">
    <name type="scientific">Dissophora globulifera</name>
    <dbReference type="NCBI Taxonomy" id="979702"/>
    <lineage>
        <taxon>Eukaryota</taxon>
        <taxon>Fungi</taxon>
        <taxon>Fungi incertae sedis</taxon>
        <taxon>Mucoromycota</taxon>
        <taxon>Mortierellomycotina</taxon>
        <taxon>Mortierellomycetes</taxon>
        <taxon>Mortierellales</taxon>
        <taxon>Mortierellaceae</taxon>
        <taxon>Dissophora</taxon>
    </lineage>
</organism>
<evidence type="ECO:0000256" key="1">
    <source>
        <dbReference type="ARBA" id="ARBA00004629"/>
    </source>
</evidence>
<gene>
    <name evidence="12" type="ORF">BGZ99_003826</name>
</gene>
<protein>
    <submittedName>
        <fullName evidence="12">Uncharacterized protein</fullName>
    </submittedName>
</protein>
<dbReference type="EMBL" id="JAAAIP010000024">
    <property type="protein sequence ID" value="KAG0328962.1"/>
    <property type="molecule type" value="Genomic_DNA"/>
</dbReference>
<dbReference type="OrthoDB" id="1884855at2759"/>
<dbReference type="PANTHER" id="PTHR14527:SF2">
    <property type="entry name" value="PROTEIN MIS12 HOMOLOG"/>
    <property type="match status" value="1"/>
</dbReference>
<dbReference type="GO" id="GO:0000444">
    <property type="term" value="C:MIS12/MIND type complex"/>
    <property type="evidence" value="ECO:0007669"/>
    <property type="project" value="TreeGrafter"/>
</dbReference>
<keyword evidence="3" id="KW-0158">Chromosome</keyword>
<keyword evidence="7 10" id="KW-0175">Coiled coil</keyword>
<dbReference type="InterPro" id="IPR008685">
    <property type="entry name" value="Centromere_Mis12"/>
</dbReference>
<feature type="region of interest" description="Disordered" evidence="11">
    <location>
        <begin position="387"/>
        <end position="406"/>
    </location>
</feature>
<dbReference type="PANTHER" id="PTHR14527">
    <property type="entry name" value="PROTEIN MIS12 HOMOLOG"/>
    <property type="match status" value="1"/>
</dbReference>
<dbReference type="Proteomes" id="UP000738325">
    <property type="component" value="Unassembled WGS sequence"/>
</dbReference>
<evidence type="ECO:0000256" key="11">
    <source>
        <dbReference type="SAM" id="MobiDB-lite"/>
    </source>
</evidence>
<accession>A0A9P6RXQ2</accession>
<keyword evidence="5" id="KW-0498">Mitosis</keyword>
<evidence type="ECO:0000256" key="3">
    <source>
        <dbReference type="ARBA" id="ARBA00022454"/>
    </source>
</evidence>
<evidence type="ECO:0000313" key="12">
    <source>
        <dbReference type="EMBL" id="KAG0328962.1"/>
    </source>
</evidence>
<keyword evidence="13" id="KW-1185">Reference proteome</keyword>
<proteinExistence type="inferred from homology"/>
<comment type="similarity">
    <text evidence="2">Belongs to the mis12 family.</text>
</comment>
<feature type="coiled-coil region" evidence="10">
    <location>
        <begin position="240"/>
        <end position="277"/>
    </location>
</feature>
<dbReference type="AlphaFoldDB" id="A0A9P6RXQ2"/>
<keyword evidence="8" id="KW-0131">Cell cycle</keyword>
<comment type="caution">
    <text evidence="12">The sequence shown here is derived from an EMBL/GenBank/DDBJ whole genome shotgun (WGS) entry which is preliminary data.</text>
</comment>
<evidence type="ECO:0000256" key="9">
    <source>
        <dbReference type="ARBA" id="ARBA00023328"/>
    </source>
</evidence>
<feature type="compositionally biased region" description="Polar residues" evidence="11">
    <location>
        <begin position="326"/>
        <end position="339"/>
    </location>
</feature>
<feature type="region of interest" description="Disordered" evidence="11">
    <location>
        <begin position="1"/>
        <end position="46"/>
    </location>
</feature>
<reference evidence="12" key="1">
    <citation type="journal article" date="2020" name="Fungal Divers.">
        <title>Resolving the Mortierellaceae phylogeny through synthesis of multi-gene phylogenetics and phylogenomics.</title>
        <authorList>
            <person name="Vandepol N."/>
            <person name="Liber J."/>
            <person name="Desiro A."/>
            <person name="Na H."/>
            <person name="Kennedy M."/>
            <person name="Barry K."/>
            <person name="Grigoriev I.V."/>
            <person name="Miller A.N."/>
            <person name="O'Donnell K."/>
            <person name="Stajich J.E."/>
            <person name="Bonito G."/>
        </authorList>
    </citation>
    <scope>NUCLEOTIDE SEQUENCE</scope>
    <source>
        <strain evidence="12">REB-010B</strain>
    </source>
</reference>
<dbReference type="GO" id="GO:0005634">
    <property type="term" value="C:nucleus"/>
    <property type="evidence" value="ECO:0007669"/>
    <property type="project" value="InterPro"/>
</dbReference>
<dbReference type="GO" id="GO:0051301">
    <property type="term" value="P:cell division"/>
    <property type="evidence" value="ECO:0007669"/>
    <property type="project" value="UniProtKB-KW"/>
</dbReference>
<evidence type="ECO:0000313" key="13">
    <source>
        <dbReference type="Proteomes" id="UP000738325"/>
    </source>
</evidence>
<comment type="subcellular location">
    <subcellularLocation>
        <location evidence="1">Chromosome</location>
        <location evidence="1">Centromere</location>
        <location evidence="1">Kinetochore</location>
    </subcellularLocation>
</comment>
<evidence type="ECO:0000256" key="10">
    <source>
        <dbReference type="SAM" id="Coils"/>
    </source>
</evidence>
<evidence type="ECO:0000256" key="2">
    <source>
        <dbReference type="ARBA" id="ARBA00008643"/>
    </source>
</evidence>
<evidence type="ECO:0000256" key="7">
    <source>
        <dbReference type="ARBA" id="ARBA00023054"/>
    </source>
</evidence>
<sequence length="406" mass="45052">MSYTRAQQQRQPRAEESGTGTGARASTRQQTSHAPHQNGHHASKPVAGIHLGHRNKFTTASHAGTAAAVGSNASGIASSLTGPSAIARQQDSWIKARHQHQQQLLTEHFGFSPLSFVDDVINSVNNMIYQASMALQEYVESQMDQLANSNAFLDADINVKEESAKCMHKFETLLESSVDRNFDRFELYALKNLFGVPEDVDIVLPHYEALDFEIAVEREQQLDDELDYLRRRVIATKALNYKLRKELEIQENRRRQLEKCREQIRFLKDAVEEYGDVVPVPQTLIFVRDNIETLHRRFEVLHQKLQQTTTRSVLNNPASSLSASATVGSNGAEPSNTSAGRAGGSQDSVALALHETLMSVEPDQRSIYIRSVVRRQIEEFLASEGLLSSSSAPSSSSNGGSGFFAQ</sequence>
<name>A0A9P6RXQ2_9FUNG</name>
<evidence type="ECO:0000256" key="5">
    <source>
        <dbReference type="ARBA" id="ARBA00022776"/>
    </source>
</evidence>
<feature type="region of interest" description="Disordered" evidence="11">
    <location>
        <begin position="311"/>
        <end position="346"/>
    </location>
</feature>